<dbReference type="PANTHER" id="PTHR12993">
    <property type="entry name" value="N-ACETYLGLUCOSAMINYL-PHOSPHATIDYLINOSITOL DE-N-ACETYLASE-RELATED"/>
    <property type="match status" value="1"/>
</dbReference>
<dbReference type="GO" id="GO:0016811">
    <property type="term" value="F:hydrolase activity, acting on carbon-nitrogen (but not peptide) bonds, in linear amides"/>
    <property type="evidence" value="ECO:0007669"/>
    <property type="project" value="TreeGrafter"/>
</dbReference>
<protein>
    <submittedName>
        <fullName evidence="1">Putative LmbE-like protein</fullName>
    </submittedName>
</protein>
<dbReference type="PANTHER" id="PTHR12993:SF29">
    <property type="entry name" value="BLR3841 PROTEIN"/>
    <property type="match status" value="1"/>
</dbReference>
<gene>
    <name evidence="1" type="ORF">UU9_10804</name>
</gene>
<reference evidence="1 2" key="1">
    <citation type="journal article" date="2012" name="J. Bacteriol.">
        <title>Genome sequences for six rhodanobacter strains, isolated from soils and the terrestrial subsurface, with variable denitrification capabilities.</title>
        <authorList>
            <person name="Kostka J.E."/>
            <person name="Green S.J."/>
            <person name="Rishishwar L."/>
            <person name="Prakash O."/>
            <person name="Katz L.S."/>
            <person name="Marino-Ramirez L."/>
            <person name="Jordan I.K."/>
            <person name="Munk C."/>
            <person name="Ivanova N."/>
            <person name="Mikhailova N."/>
            <person name="Watson D.B."/>
            <person name="Brown S.D."/>
            <person name="Palumbo A.V."/>
            <person name="Brooks S.C."/>
        </authorList>
    </citation>
    <scope>NUCLEOTIDE SEQUENCE [LARGE SCALE GENOMIC DNA]</scope>
    <source>
        <strain evidence="2">Jip2T</strain>
    </source>
</reference>
<dbReference type="Gene3D" id="3.40.50.10320">
    <property type="entry name" value="LmbE-like"/>
    <property type="match status" value="1"/>
</dbReference>
<accession>I4VP18</accession>
<dbReference type="STRING" id="1163408.UU9_10804"/>
<comment type="caution">
    <text evidence="1">The sequence shown here is derived from an EMBL/GenBank/DDBJ whole genome shotgun (WGS) entry which is preliminary data.</text>
</comment>
<sequence length="321" mass="34666">MAVTTPSAGPAAADALTSFTAHTRLLIVAPHPDDETIANGLLIQQVRAAGGEVGIVLLTDGDNNPWPQRWVERRLYIGADGRRRWGARRHAELLRAMQRLGVPAAALQQLHWPDLGVTSRLLSTHQAAVAALTSAITTFRPDIVVAPALGDRHPDHGSAHVLARLALARLPSAPGLLTYMVHGLQSDTPALRLEGSPTEQAAKRFALSAHHSQLVLSGGRVQRLSGRAERFFAVPPSLAAPDGGLPWRPPAALHPWLRLSLVDAAGAHTWRWREAPLRRGDAGGYQLSPPRGEPVASPRFARLSLAVPSPWIFDHWGWCEV</sequence>
<proteinExistence type="predicted"/>
<dbReference type="eggNOG" id="COG2120">
    <property type="taxonomic scope" value="Bacteria"/>
</dbReference>
<dbReference type="SUPFAM" id="SSF102588">
    <property type="entry name" value="LmbE-like"/>
    <property type="match status" value="1"/>
</dbReference>
<evidence type="ECO:0000313" key="1">
    <source>
        <dbReference type="EMBL" id="EIL88959.1"/>
    </source>
</evidence>
<dbReference type="InterPro" id="IPR003737">
    <property type="entry name" value="GlcNAc_PI_deacetylase-related"/>
</dbReference>
<organism evidence="1 2">
    <name type="scientific">Rhodanobacter fulvus Jip2</name>
    <dbReference type="NCBI Taxonomy" id="1163408"/>
    <lineage>
        <taxon>Bacteria</taxon>
        <taxon>Pseudomonadati</taxon>
        <taxon>Pseudomonadota</taxon>
        <taxon>Gammaproteobacteria</taxon>
        <taxon>Lysobacterales</taxon>
        <taxon>Rhodanobacteraceae</taxon>
        <taxon>Rhodanobacter</taxon>
    </lineage>
</organism>
<keyword evidence="2" id="KW-1185">Reference proteome</keyword>
<dbReference type="Proteomes" id="UP000004210">
    <property type="component" value="Unassembled WGS sequence"/>
</dbReference>
<dbReference type="Pfam" id="PF02585">
    <property type="entry name" value="PIG-L"/>
    <property type="match status" value="1"/>
</dbReference>
<evidence type="ECO:0000313" key="2">
    <source>
        <dbReference type="Proteomes" id="UP000004210"/>
    </source>
</evidence>
<dbReference type="InterPro" id="IPR024078">
    <property type="entry name" value="LmbE-like_dom_sf"/>
</dbReference>
<dbReference type="EMBL" id="AJXU01000043">
    <property type="protein sequence ID" value="EIL88959.1"/>
    <property type="molecule type" value="Genomic_DNA"/>
</dbReference>
<dbReference type="PATRIC" id="fig|1163408.3.peg.2215"/>
<name>I4VP18_9GAMM</name>
<dbReference type="AlphaFoldDB" id="I4VP18"/>